<dbReference type="PANTHER" id="PTHR43861:SF1">
    <property type="entry name" value="TRANS-ACONITATE 2-METHYLTRANSFERASE"/>
    <property type="match status" value="1"/>
</dbReference>
<dbReference type="PANTHER" id="PTHR43861">
    <property type="entry name" value="TRANS-ACONITATE 2-METHYLTRANSFERASE-RELATED"/>
    <property type="match status" value="1"/>
</dbReference>
<dbReference type="SUPFAM" id="SSF53335">
    <property type="entry name" value="S-adenosyl-L-methionine-dependent methyltransferases"/>
    <property type="match status" value="1"/>
</dbReference>
<gene>
    <name evidence="4" type="ORF">OFUS_LOCUS25727</name>
</gene>
<dbReference type="OrthoDB" id="8300214at2759"/>
<evidence type="ECO:0000259" key="3">
    <source>
        <dbReference type="Pfam" id="PF13649"/>
    </source>
</evidence>
<feature type="domain" description="Methyltransferase" evidence="3">
    <location>
        <begin position="54"/>
        <end position="149"/>
    </location>
</feature>
<dbReference type="Pfam" id="PF13649">
    <property type="entry name" value="Methyltransf_25"/>
    <property type="match status" value="1"/>
</dbReference>
<evidence type="ECO:0000313" key="4">
    <source>
        <dbReference type="EMBL" id="CAH1802001.1"/>
    </source>
</evidence>
<dbReference type="AlphaFoldDB" id="A0A8S4QD40"/>
<dbReference type="Proteomes" id="UP000749559">
    <property type="component" value="Unassembled WGS sequence"/>
</dbReference>
<proteinExistence type="predicted"/>
<dbReference type="Gene3D" id="3.40.50.150">
    <property type="entry name" value="Vaccinia Virus protein VP39"/>
    <property type="match status" value="1"/>
</dbReference>
<sequence>MDVPKVFTEYAVREEGWEFIPNPALYAEVATPIQKVNTDALLKELCWSYLDDVILDIGCNNGDVTNMLLSKSDQIQHITACDILGPCIEYAKKENDNPKVTYLEMDVSKEWTTSWENKYDKVFSNECLNMILDQETVLKQVFKSLKPGGEFGASYFLQVEGLQTAILTLMGKDKWRKYFQGATKDLRS</sequence>
<comment type="caution">
    <text evidence="4">The sequence shown here is derived from an EMBL/GenBank/DDBJ whole genome shotgun (WGS) entry which is preliminary data.</text>
</comment>
<keyword evidence="1" id="KW-0489">Methyltransferase</keyword>
<dbReference type="GO" id="GO:0032259">
    <property type="term" value="P:methylation"/>
    <property type="evidence" value="ECO:0007669"/>
    <property type="project" value="UniProtKB-KW"/>
</dbReference>
<dbReference type="GO" id="GO:0008168">
    <property type="term" value="F:methyltransferase activity"/>
    <property type="evidence" value="ECO:0007669"/>
    <property type="project" value="UniProtKB-KW"/>
</dbReference>
<name>A0A8S4QD40_OWEFU</name>
<evidence type="ECO:0000256" key="1">
    <source>
        <dbReference type="ARBA" id="ARBA00022603"/>
    </source>
</evidence>
<dbReference type="InterPro" id="IPR029063">
    <property type="entry name" value="SAM-dependent_MTases_sf"/>
</dbReference>
<dbReference type="InterPro" id="IPR041698">
    <property type="entry name" value="Methyltransf_25"/>
</dbReference>
<keyword evidence="2" id="KW-0808">Transferase</keyword>
<evidence type="ECO:0000256" key="2">
    <source>
        <dbReference type="ARBA" id="ARBA00022679"/>
    </source>
</evidence>
<keyword evidence="5" id="KW-1185">Reference proteome</keyword>
<dbReference type="EMBL" id="CAIIXF020000012">
    <property type="protein sequence ID" value="CAH1802001.1"/>
    <property type="molecule type" value="Genomic_DNA"/>
</dbReference>
<protein>
    <recommendedName>
        <fullName evidence="3">Methyltransferase domain-containing protein</fullName>
    </recommendedName>
</protein>
<organism evidence="4 5">
    <name type="scientific">Owenia fusiformis</name>
    <name type="common">Polychaete worm</name>
    <dbReference type="NCBI Taxonomy" id="6347"/>
    <lineage>
        <taxon>Eukaryota</taxon>
        <taxon>Metazoa</taxon>
        <taxon>Spiralia</taxon>
        <taxon>Lophotrochozoa</taxon>
        <taxon>Annelida</taxon>
        <taxon>Polychaeta</taxon>
        <taxon>Sedentaria</taxon>
        <taxon>Canalipalpata</taxon>
        <taxon>Sabellida</taxon>
        <taxon>Oweniida</taxon>
        <taxon>Oweniidae</taxon>
        <taxon>Owenia</taxon>
    </lineage>
</organism>
<dbReference type="CDD" id="cd02440">
    <property type="entry name" value="AdoMet_MTases"/>
    <property type="match status" value="1"/>
</dbReference>
<reference evidence="4" key="1">
    <citation type="submission" date="2022-03" db="EMBL/GenBank/DDBJ databases">
        <authorList>
            <person name="Martin C."/>
        </authorList>
    </citation>
    <scope>NUCLEOTIDE SEQUENCE</scope>
</reference>
<accession>A0A8S4QD40</accession>
<evidence type="ECO:0000313" key="5">
    <source>
        <dbReference type="Proteomes" id="UP000749559"/>
    </source>
</evidence>